<sequence>MKRCTKCGKDKPLDEFYKKSSAKDGKMPNCISCQKEYKQTHYKNNSAKVYDKVKERRHELRDKLWAYKQGKKCVDCSETNPIVFEFDHLSDKEHNVSKMVLDGRSWEAILREIQKCEIVCANCHRIRTHSRGGWVRNITIKVEPML</sequence>
<keyword evidence="1" id="KW-0378">Hydrolase</keyword>
<evidence type="ECO:0000313" key="1">
    <source>
        <dbReference type="EMBL" id="QGH78288.1"/>
    </source>
</evidence>
<gene>
    <name evidence="1" type="primary">97</name>
    <name evidence="1" type="ORF">SEA_TRIBUTE_97</name>
</gene>
<name>A0A5Q2WK57_9CAUD</name>
<dbReference type="GO" id="GO:0004519">
    <property type="term" value="F:endonuclease activity"/>
    <property type="evidence" value="ECO:0007669"/>
    <property type="project" value="UniProtKB-KW"/>
</dbReference>
<dbReference type="EMBL" id="MN369743">
    <property type="protein sequence ID" value="QGH78288.1"/>
    <property type="molecule type" value="Genomic_DNA"/>
</dbReference>
<protein>
    <submittedName>
        <fullName evidence="1">HNH endonuclease</fullName>
    </submittedName>
</protein>
<reference evidence="1 2" key="1">
    <citation type="submission" date="2019-08" db="EMBL/GenBank/DDBJ databases">
        <authorList>
            <person name="Patel M."/>
            <person name="Bullock H.E."/>
            <person name="Julsaint S.M."/>
            <person name="Lamb R.J."/>
            <person name="Mason B.E."/>
            <person name="Pfeiffer J.P."/>
            <person name="Nayek S."/>
            <person name="Klug H."/>
            <person name="Hughes L.E."/>
            <person name="Garlena R.A."/>
            <person name="Russell D.A."/>
            <person name="Pope W.H."/>
            <person name="Jacobs-Sera D."/>
            <person name="Hatfull G.F."/>
        </authorList>
    </citation>
    <scope>NUCLEOTIDE SEQUENCE [LARGE SCALE GENOMIC DNA]</scope>
</reference>
<keyword evidence="1" id="KW-0255">Endonuclease</keyword>
<proteinExistence type="predicted"/>
<keyword evidence="1" id="KW-0540">Nuclease</keyword>
<organism evidence="1 2">
    <name type="scientific">Streptomyces phage Tribute</name>
    <dbReference type="NCBI Taxonomy" id="2653772"/>
    <lineage>
        <taxon>Viruses</taxon>
        <taxon>Duplodnaviria</taxon>
        <taxon>Heunggongvirae</taxon>
        <taxon>Uroviricota</taxon>
        <taxon>Caudoviricetes</taxon>
        <taxon>Stanwilliamsviridae</taxon>
        <taxon>Boydwoodruffvirinae</taxon>
        <taxon>Samistivirus</taxon>
        <taxon>Samistivirus peebs</taxon>
    </lineage>
</organism>
<evidence type="ECO:0000313" key="2">
    <source>
        <dbReference type="Proteomes" id="UP000394443"/>
    </source>
</evidence>
<accession>A0A5Q2WK57</accession>
<dbReference type="Proteomes" id="UP000394443">
    <property type="component" value="Segment"/>
</dbReference>